<dbReference type="Pfam" id="PF13577">
    <property type="entry name" value="SnoaL_4"/>
    <property type="match status" value="1"/>
</dbReference>
<dbReference type="PATRIC" id="fig|1235794.3.peg.1687"/>
<proteinExistence type="predicted"/>
<feature type="chain" id="PRO_5038893620" description="SnoaL-like domain-containing protein" evidence="1">
    <location>
        <begin position="28"/>
        <end position="229"/>
    </location>
</feature>
<evidence type="ECO:0000259" key="2">
    <source>
        <dbReference type="Pfam" id="PF13577"/>
    </source>
</evidence>
<dbReference type="EMBL" id="ASSY01000009">
    <property type="protein sequence ID" value="EOS50088.1"/>
    <property type="molecule type" value="Genomic_DNA"/>
</dbReference>
<dbReference type="SUPFAM" id="SSF54427">
    <property type="entry name" value="NTF2-like"/>
    <property type="match status" value="1"/>
</dbReference>
<reference evidence="3 4" key="1">
    <citation type="submission" date="2013-04" db="EMBL/GenBank/DDBJ databases">
        <title>The Genome Sequence of Enterorhabdus caecimuris B7.</title>
        <authorList>
            <consortium name="The Broad Institute Genomics Platform"/>
            <consortium name="The Broad Institute Genome Sequencing Center for Infectious Disease"/>
            <person name="Earl A."/>
            <person name="Xavier R."/>
            <person name="Elson C."/>
            <person name="Duck W."/>
            <person name="Walker B."/>
            <person name="Young S."/>
            <person name="Zeng Q."/>
            <person name="Gargeya S."/>
            <person name="Fitzgerald M."/>
            <person name="Haas B."/>
            <person name="Abouelleil A."/>
            <person name="Allen A.W."/>
            <person name="Alvarado L."/>
            <person name="Arachchi H.M."/>
            <person name="Berlin A.M."/>
            <person name="Chapman S.B."/>
            <person name="Gainer-Dewar J."/>
            <person name="Goldberg J."/>
            <person name="Griggs A."/>
            <person name="Gujja S."/>
            <person name="Hansen M."/>
            <person name="Howarth C."/>
            <person name="Imamovic A."/>
            <person name="Ireland A."/>
            <person name="Larimer J."/>
            <person name="McCowan C."/>
            <person name="Murphy C."/>
            <person name="Pearson M."/>
            <person name="Poon T.W."/>
            <person name="Priest M."/>
            <person name="Roberts A."/>
            <person name="Saif S."/>
            <person name="Shea T."/>
            <person name="Sisk P."/>
            <person name="Sykes S."/>
            <person name="Wortman J."/>
            <person name="Nusbaum C."/>
            <person name="Birren B."/>
        </authorList>
    </citation>
    <scope>NUCLEOTIDE SEQUENCE [LARGE SCALE GENOMIC DNA]</scope>
    <source>
        <strain evidence="3 4">B7</strain>
    </source>
</reference>
<comment type="caution">
    <text evidence="3">The sequence shown here is derived from an EMBL/GenBank/DDBJ whole genome shotgun (WGS) entry which is preliminary data.</text>
</comment>
<dbReference type="Proteomes" id="UP000014204">
    <property type="component" value="Unassembled WGS sequence"/>
</dbReference>
<dbReference type="HOGENOM" id="CLU_106738_0_0_11"/>
<dbReference type="InterPro" id="IPR037401">
    <property type="entry name" value="SnoaL-like"/>
</dbReference>
<feature type="domain" description="SnoaL-like" evidence="2">
    <location>
        <begin position="59"/>
        <end position="192"/>
    </location>
</feature>
<gene>
    <name evidence="3" type="ORF">C811_01711</name>
</gene>
<feature type="signal peptide" evidence="1">
    <location>
        <begin position="1"/>
        <end position="27"/>
    </location>
</feature>
<dbReference type="STRING" id="1235794.C811_01711"/>
<dbReference type="InterPro" id="IPR032710">
    <property type="entry name" value="NTF2-like_dom_sf"/>
</dbReference>
<protein>
    <recommendedName>
        <fullName evidence="2">SnoaL-like domain-containing protein</fullName>
    </recommendedName>
</protein>
<dbReference type="eggNOG" id="COG5517">
    <property type="taxonomic scope" value="Bacteria"/>
</dbReference>
<keyword evidence="1" id="KW-0732">Signal</keyword>
<dbReference type="PROSITE" id="PS51257">
    <property type="entry name" value="PROKAR_LIPOPROTEIN"/>
    <property type="match status" value="1"/>
</dbReference>
<evidence type="ECO:0000313" key="4">
    <source>
        <dbReference type="Proteomes" id="UP000014204"/>
    </source>
</evidence>
<dbReference type="Gene3D" id="3.10.450.50">
    <property type="match status" value="1"/>
</dbReference>
<accession>R9KUW9</accession>
<keyword evidence="4" id="KW-1185">Reference proteome</keyword>
<organism evidence="3 4">
    <name type="scientific">Adlercreutzia caecimuris B7</name>
    <dbReference type="NCBI Taxonomy" id="1235794"/>
    <lineage>
        <taxon>Bacteria</taxon>
        <taxon>Bacillati</taxon>
        <taxon>Actinomycetota</taxon>
        <taxon>Coriobacteriia</taxon>
        <taxon>Eggerthellales</taxon>
        <taxon>Eggerthellaceae</taxon>
        <taxon>Adlercreutzia</taxon>
    </lineage>
</organism>
<dbReference type="AlphaFoldDB" id="R9KUW9"/>
<sequence>MDRRTVVLKGAAVAAGALCGASALGLAGCSTPMADTGEQTSMDELMKKMQELEDRLWVAEAKEEIRYKLCMYARGDDRQDAAIGKPVYAEDSYVDFGTSPEFGEVFKGSGQEWAEYCANTIDKGITANGGYYAHQMYNIAITVNGTKAGSETYANAPVMSPNEDGTWHVLQTVARYCDKWEYRDGEWVIVERIVTNDFGWHLTSEKLQIPYGCAFDETDPSYGALAYGA</sequence>
<name>R9KUW9_9ACTN</name>
<evidence type="ECO:0000313" key="3">
    <source>
        <dbReference type="EMBL" id="EOS50088.1"/>
    </source>
</evidence>
<evidence type="ECO:0000256" key="1">
    <source>
        <dbReference type="SAM" id="SignalP"/>
    </source>
</evidence>